<dbReference type="SMART" id="SM00903">
    <property type="entry name" value="Flavin_Reduct"/>
    <property type="match status" value="1"/>
</dbReference>
<evidence type="ECO:0000313" key="6">
    <source>
        <dbReference type="Proteomes" id="UP000266426"/>
    </source>
</evidence>
<evidence type="ECO:0000256" key="1">
    <source>
        <dbReference type="ARBA" id="ARBA00001917"/>
    </source>
</evidence>
<dbReference type="GO" id="GO:0016646">
    <property type="term" value="F:oxidoreductase activity, acting on the CH-NH group of donors, NAD or NADP as acceptor"/>
    <property type="evidence" value="ECO:0007669"/>
    <property type="project" value="UniProtKB-ARBA"/>
</dbReference>
<evidence type="ECO:0000256" key="3">
    <source>
        <dbReference type="ARBA" id="ARBA00038054"/>
    </source>
</evidence>
<protein>
    <submittedName>
        <fullName evidence="5">Flavin reductase family protein</fullName>
    </submittedName>
</protein>
<reference evidence="5 6" key="1">
    <citation type="journal article" date="2017" name="ISME J.">
        <title>Energy and carbon metabolisms in a deep terrestrial subsurface fluid microbial community.</title>
        <authorList>
            <person name="Momper L."/>
            <person name="Jungbluth S.P."/>
            <person name="Lee M.D."/>
            <person name="Amend J.P."/>
        </authorList>
    </citation>
    <scope>NUCLEOTIDE SEQUENCE [LARGE SCALE GENOMIC DNA]</scope>
    <source>
        <strain evidence="5">SURF_26</strain>
    </source>
</reference>
<evidence type="ECO:0000313" key="5">
    <source>
        <dbReference type="EMBL" id="RJP60314.1"/>
    </source>
</evidence>
<dbReference type="PANTHER" id="PTHR43567">
    <property type="entry name" value="FLAVOREDOXIN-RELATED-RELATED"/>
    <property type="match status" value="1"/>
</dbReference>
<comment type="caution">
    <text evidence="5">The sequence shown here is derived from an EMBL/GenBank/DDBJ whole genome shotgun (WGS) entry which is preliminary data.</text>
</comment>
<feature type="domain" description="Flavin reductase like" evidence="4">
    <location>
        <begin position="11"/>
        <end position="156"/>
    </location>
</feature>
<name>A0A3A4R2I5_9BACT</name>
<dbReference type="GO" id="GO:0010181">
    <property type="term" value="F:FMN binding"/>
    <property type="evidence" value="ECO:0007669"/>
    <property type="project" value="InterPro"/>
</dbReference>
<evidence type="ECO:0000256" key="2">
    <source>
        <dbReference type="ARBA" id="ARBA00022630"/>
    </source>
</evidence>
<dbReference type="Gene3D" id="2.30.110.10">
    <property type="entry name" value="Electron Transport, Fmn-binding Protein, Chain A"/>
    <property type="match status" value="1"/>
</dbReference>
<comment type="cofactor">
    <cofactor evidence="1">
        <name>FMN</name>
        <dbReference type="ChEBI" id="CHEBI:58210"/>
    </cofactor>
</comment>
<accession>A0A3A4R2I5</accession>
<dbReference type="InterPro" id="IPR012349">
    <property type="entry name" value="Split_barrel_FMN-bd"/>
</dbReference>
<dbReference type="EMBL" id="QZJZ01000031">
    <property type="protein sequence ID" value="RJP60314.1"/>
    <property type="molecule type" value="Genomic_DNA"/>
</dbReference>
<evidence type="ECO:0000259" key="4">
    <source>
        <dbReference type="SMART" id="SM00903"/>
    </source>
</evidence>
<dbReference type="PANTHER" id="PTHR43567:SF1">
    <property type="entry name" value="FLAVOREDOXIN"/>
    <property type="match status" value="1"/>
</dbReference>
<dbReference type="SUPFAM" id="SSF50475">
    <property type="entry name" value="FMN-binding split barrel"/>
    <property type="match status" value="1"/>
</dbReference>
<dbReference type="Pfam" id="PF01613">
    <property type="entry name" value="Flavin_Reduct"/>
    <property type="match status" value="1"/>
</dbReference>
<dbReference type="InterPro" id="IPR052174">
    <property type="entry name" value="Flavoredoxin"/>
</dbReference>
<gene>
    <name evidence="5" type="ORF">C4541_04520</name>
</gene>
<keyword evidence="2" id="KW-0285">Flavoprotein</keyword>
<proteinExistence type="inferred from homology"/>
<comment type="similarity">
    <text evidence="3">Belongs to the flavoredoxin family.</text>
</comment>
<sequence>MKEVPLEDAYRLINHNPLLLCASIHRDRIGVLPVAWYMPLSKYPLEVALAISTTHYTARIITDSRELTMNIPYSAQLDLVMQCGTTHGDDVNKFKKFNIPIGNTKTSKAPYITSCAAYLAGKLMDSRLAMEHEIFKIKITEAYVEDDLFDGRWLIDTNPRARFLHHLGDGKFAIDGEYIDTKK</sequence>
<dbReference type="InterPro" id="IPR002563">
    <property type="entry name" value="Flavin_Rdtase-like_dom"/>
</dbReference>
<dbReference type="AlphaFoldDB" id="A0A3A4R2I5"/>
<dbReference type="Proteomes" id="UP000266426">
    <property type="component" value="Unassembled WGS sequence"/>
</dbReference>
<organism evidence="5 6">
    <name type="scientific">Candidatus Auribacter fodinae</name>
    <dbReference type="NCBI Taxonomy" id="2093366"/>
    <lineage>
        <taxon>Bacteria</taxon>
        <taxon>Pseudomonadati</taxon>
        <taxon>Candidatus Auribacterota</taxon>
        <taxon>Candidatus Auribacteria</taxon>
        <taxon>Candidatus Auribacterales</taxon>
        <taxon>Candidatus Auribacteraceae</taxon>
        <taxon>Candidatus Auribacter</taxon>
    </lineage>
</organism>